<dbReference type="InterPro" id="IPR021763">
    <property type="entry name" value="DUF3326"/>
</dbReference>
<dbReference type="HOGENOM" id="CLU_035655_0_0_3"/>
<name>Q318U5_PROM9</name>
<dbReference type="AlphaFoldDB" id="Q318U5"/>
<evidence type="ECO:0008006" key="3">
    <source>
        <dbReference type="Google" id="ProtNLM"/>
    </source>
</evidence>
<dbReference type="Proteomes" id="UP000002715">
    <property type="component" value="Chromosome"/>
</dbReference>
<dbReference type="EMBL" id="CP000111">
    <property type="protein sequence ID" value="ABB50600.1"/>
    <property type="molecule type" value="Genomic_DNA"/>
</dbReference>
<dbReference type="PANTHER" id="PTHR36891:SF1">
    <property type="entry name" value="OS01G0127400 PROTEIN"/>
    <property type="match status" value="1"/>
</dbReference>
<organism evidence="1 2">
    <name type="scientific">Prochlorococcus marinus (strain MIT 9312)</name>
    <dbReference type="NCBI Taxonomy" id="74546"/>
    <lineage>
        <taxon>Bacteria</taxon>
        <taxon>Bacillati</taxon>
        <taxon>Cyanobacteriota</taxon>
        <taxon>Cyanophyceae</taxon>
        <taxon>Synechococcales</taxon>
        <taxon>Prochlorococcaceae</taxon>
        <taxon>Prochlorococcus</taxon>
    </lineage>
</organism>
<dbReference type="RefSeq" id="WP_011377083.1">
    <property type="nucleotide sequence ID" value="NC_007577.1"/>
</dbReference>
<accession>Q318U5</accession>
<protein>
    <recommendedName>
        <fullName evidence="3">DUF3326 domain-containing protein</fullName>
    </recommendedName>
</protein>
<dbReference type="KEGG" id="pmi:PMT9312_1540"/>
<dbReference type="OrthoDB" id="9773169at2"/>
<dbReference type="eggNOG" id="COG0388">
    <property type="taxonomic scope" value="Bacteria"/>
</dbReference>
<dbReference type="Pfam" id="PF11805">
    <property type="entry name" value="DUF3326"/>
    <property type="match status" value="1"/>
</dbReference>
<reference evidence="2" key="1">
    <citation type="submission" date="2005-07" db="EMBL/GenBank/DDBJ databases">
        <title>Complete sequence of Prochlorococcus marinus str. MIT 9312.</title>
        <authorList>
            <consortium name="US DOE Joint Genome Institute"/>
            <person name="Copeland A."/>
            <person name="Lucas S."/>
            <person name="Lapidus A."/>
            <person name="Barry K."/>
            <person name="Detter J.C."/>
            <person name="Glavina T."/>
            <person name="Hammon N."/>
            <person name="Israni S."/>
            <person name="Pitluck S."/>
            <person name="Thiel J."/>
            <person name="Schmutz J."/>
            <person name="Larimer F."/>
            <person name="Land M."/>
            <person name="Kyrpides N."/>
            <person name="Lykidis A."/>
            <person name="Richardson P."/>
        </authorList>
    </citation>
    <scope>NUCLEOTIDE SEQUENCE [LARGE SCALE GENOMIC DNA]</scope>
    <source>
        <strain evidence="2">MIT 9312</strain>
    </source>
</reference>
<evidence type="ECO:0000313" key="2">
    <source>
        <dbReference type="Proteomes" id="UP000002715"/>
    </source>
</evidence>
<dbReference type="STRING" id="74546.PMT9312_1540"/>
<evidence type="ECO:0000313" key="1">
    <source>
        <dbReference type="EMBL" id="ABB50600.1"/>
    </source>
</evidence>
<gene>
    <name evidence="1" type="ordered locus">PMT9312_1540</name>
</gene>
<proteinExistence type="predicted"/>
<dbReference type="PANTHER" id="PTHR36891">
    <property type="entry name" value="OS01G0127400 PROTEIN"/>
    <property type="match status" value="1"/>
</dbReference>
<sequence>MEISPTIFIVPTGIGCEIGGFAGDALPTAKLLASASGCLITHPNVMNGGALSEKDQNIFYVEGYSLDRLAKGEIALKSVKEQKIGIIFDSSIENEILVRHLQVADACVSTLGINVHSYVITKKPLGIVIDSDSSRISGGIIENPDALIDAGKCLIDKGITAIAIVAKFPDDSDSQETNSYREGKGIDPISGVEAVISHLISKFLKVPCAHAPALNPIELNENLDPRAAAEEIGYTFLPSVLIGLSNAPDIVELPNNHELITLHPNQIESIVVPNGALGGEAVLAGIEKGLNIISVKNQNTLKVSNDFFEYPNLYEVNNYLEAAGIILAIKKGININSIKRPLKKIQKCSYND</sequence>